<comment type="caution">
    <text evidence="1">The sequence shown here is derived from an EMBL/GenBank/DDBJ whole genome shotgun (WGS) entry which is preliminary data.</text>
</comment>
<keyword evidence="2" id="KW-1185">Reference proteome</keyword>
<sequence>MTRENPLFWNGEADRGVADEDVGLVHRKVSSSEQLRELGFMETQRALPPVPGLQDLIFPKIGEFPFSVFRSSDSPPVSVLSPDKHRRFSAIWSWFWFQGDFSSDIPPVSVLNPEKRSRFLKIWRVLKVSKRGFIVIWSSPKLGDFSRFLRGDFIVVVSFYYPLHADLDSLFPSWLSSKLVSLSDMLRLSGLCMFYNLMKVMKASVPIDFFAIIAVP</sequence>
<reference evidence="1 2" key="1">
    <citation type="journal article" date="2024" name="G3 (Bethesda)">
        <title>Genome assembly of Hibiscus sabdariffa L. provides insights into metabolisms of medicinal natural products.</title>
        <authorList>
            <person name="Kim T."/>
        </authorList>
    </citation>
    <scope>NUCLEOTIDE SEQUENCE [LARGE SCALE GENOMIC DNA]</scope>
    <source>
        <strain evidence="1">TK-2024</strain>
        <tissue evidence="1">Old leaves</tissue>
    </source>
</reference>
<accession>A0ABR2PD48</accession>
<proteinExistence type="predicted"/>
<protein>
    <submittedName>
        <fullName evidence="1">Uncharacterized protein</fullName>
    </submittedName>
</protein>
<dbReference type="Proteomes" id="UP001396334">
    <property type="component" value="Unassembled WGS sequence"/>
</dbReference>
<evidence type="ECO:0000313" key="2">
    <source>
        <dbReference type="Proteomes" id="UP001396334"/>
    </source>
</evidence>
<name>A0ABR2PD48_9ROSI</name>
<evidence type="ECO:0000313" key="1">
    <source>
        <dbReference type="EMBL" id="KAK8986254.1"/>
    </source>
</evidence>
<organism evidence="1 2">
    <name type="scientific">Hibiscus sabdariffa</name>
    <name type="common">roselle</name>
    <dbReference type="NCBI Taxonomy" id="183260"/>
    <lineage>
        <taxon>Eukaryota</taxon>
        <taxon>Viridiplantae</taxon>
        <taxon>Streptophyta</taxon>
        <taxon>Embryophyta</taxon>
        <taxon>Tracheophyta</taxon>
        <taxon>Spermatophyta</taxon>
        <taxon>Magnoliopsida</taxon>
        <taxon>eudicotyledons</taxon>
        <taxon>Gunneridae</taxon>
        <taxon>Pentapetalae</taxon>
        <taxon>rosids</taxon>
        <taxon>malvids</taxon>
        <taxon>Malvales</taxon>
        <taxon>Malvaceae</taxon>
        <taxon>Malvoideae</taxon>
        <taxon>Hibiscus</taxon>
    </lineage>
</organism>
<dbReference type="EMBL" id="JBBPBN010000064">
    <property type="protein sequence ID" value="KAK8986254.1"/>
    <property type="molecule type" value="Genomic_DNA"/>
</dbReference>
<gene>
    <name evidence="1" type="ORF">V6N11_013748</name>
</gene>